<dbReference type="EMBL" id="ML213591">
    <property type="protein sequence ID" value="TFK43656.1"/>
    <property type="molecule type" value="Genomic_DNA"/>
</dbReference>
<evidence type="ECO:0000313" key="7">
    <source>
        <dbReference type="Proteomes" id="UP000308652"/>
    </source>
</evidence>
<dbReference type="STRING" id="68775.A0A5C3MGZ7"/>
<evidence type="ECO:0000256" key="5">
    <source>
        <dbReference type="SAM" id="MobiDB-lite"/>
    </source>
</evidence>
<dbReference type="GO" id="GO:0005763">
    <property type="term" value="C:mitochondrial small ribosomal subunit"/>
    <property type="evidence" value="ECO:0007669"/>
    <property type="project" value="TreeGrafter"/>
</dbReference>
<keyword evidence="7" id="KW-1185">Reference proteome</keyword>
<feature type="region of interest" description="Disordered" evidence="5">
    <location>
        <begin position="53"/>
        <end position="73"/>
    </location>
</feature>
<dbReference type="GO" id="GO:0003735">
    <property type="term" value="F:structural constituent of ribosome"/>
    <property type="evidence" value="ECO:0007669"/>
    <property type="project" value="InterPro"/>
</dbReference>
<protein>
    <recommendedName>
        <fullName evidence="4">Small ribosomal subunit protein bS18m</fullName>
    </recommendedName>
</protein>
<sequence>MLACFRNALRQPLHSSHIVSRLSTSAVVRNERKATSPMDDLHGMLTDVAVEQEAKGGAEAESKRNRNQSPFTPFRLHSFVRPHELTYKARMQPPHISTRRPAVGPPPAQARYSDPFHQLGIDPLSLALNPAVLAEYVSDMGKIYGRSVTGLTSKSQRRIGKAIRRAKMMGIIPVLSKPRVLTSRRNRIR</sequence>
<dbReference type="GO" id="GO:0070181">
    <property type="term" value="F:small ribosomal subunit rRNA binding"/>
    <property type="evidence" value="ECO:0007669"/>
    <property type="project" value="TreeGrafter"/>
</dbReference>
<keyword evidence="3" id="KW-0687">Ribonucleoprotein</keyword>
<dbReference type="PANTHER" id="PTHR13479">
    <property type="entry name" value="30S RIBOSOMAL PROTEIN S18"/>
    <property type="match status" value="1"/>
</dbReference>
<reference evidence="6 7" key="1">
    <citation type="journal article" date="2019" name="Nat. Ecol. Evol.">
        <title>Megaphylogeny resolves global patterns of mushroom evolution.</title>
        <authorList>
            <person name="Varga T."/>
            <person name="Krizsan K."/>
            <person name="Foldi C."/>
            <person name="Dima B."/>
            <person name="Sanchez-Garcia M."/>
            <person name="Sanchez-Ramirez S."/>
            <person name="Szollosi G.J."/>
            <person name="Szarkandi J.G."/>
            <person name="Papp V."/>
            <person name="Albert L."/>
            <person name="Andreopoulos W."/>
            <person name="Angelini C."/>
            <person name="Antonin V."/>
            <person name="Barry K.W."/>
            <person name="Bougher N.L."/>
            <person name="Buchanan P."/>
            <person name="Buyck B."/>
            <person name="Bense V."/>
            <person name="Catcheside P."/>
            <person name="Chovatia M."/>
            <person name="Cooper J."/>
            <person name="Damon W."/>
            <person name="Desjardin D."/>
            <person name="Finy P."/>
            <person name="Geml J."/>
            <person name="Haridas S."/>
            <person name="Hughes K."/>
            <person name="Justo A."/>
            <person name="Karasinski D."/>
            <person name="Kautmanova I."/>
            <person name="Kiss B."/>
            <person name="Kocsube S."/>
            <person name="Kotiranta H."/>
            <person name="LaButti K.M."/>
            <person name="Lechner B.E."/>
            <person name="Liimatainen K."/>
            <person name="Lipzen A."/>
            <person name="Lukacs Z."/>
            <person name="Mihaltcheva S."/>
            <person name="Morgado L.N."/>
            <person name="Niskanen T."/>
            <person name="Noordeloos M.E."/>
            <person name="Ohm R.A."/>
            <person name="Ortiz-Santana B."/>
            <person name="Ovrebo C."/>
            <person name="Racz N."/>
            <person name="Riley R."/>
            <person name="Savchenko A."/>
            <person name="Shiryaev A."/>
            <person name="Soop K."/>
            <person name="Spirin V."/>
            <person name="Szebenyi C."/>
            <person name="Tomsovsky M."/>
            <person name="Tulloss R.E."/>
            <person name="Uehling J."/>
            <person name="Grigoriev I.V."/>
            <person name="Vagvolgyi C."/>
            <person name="Papp T."/>
            <person name="Martin F.M."/>
            <person name="Miettinen O."/>
            <person name="Hibbett D.S."/>
            <person name="Nagy L.G."/>
        </authorList>
    </citation>
    <scope>NUCLEOTIDE SEQUENCE [LARGE SCALE GENOMIC DNA]</scope>
    <source>
        <strain evidence="6 7">CBS 166.37</strain>
    </source>
</reference>
<evidence type="ECO:0000256" key="4">
    <source>
        <dbReference type="ARBA" id="ARBA00035264"/>
    </source>
</evidence>
<dbReference type="PRINTS" id="PR00974">
    <property type="entry name" value="RIBOSOMALS18"/>
</dbReference>
<evidence type="ECO:0000313" key="6">
    <source>
        <dbReference type="EMBL" id="TFK43656.1"/>
    </source>
</evidence>
<name>A0A5C3MGZ7_9AGAR</name>
<comment type="similarity">
    <text evidence="1">Belongs to the bacterial ribosomal protein bS18 family.</text>
</comment>
<dbReference type="InterPro" id="IPR036870">
    <property type="entry name" value="Ribosomal_bS18_sf"/>
</dbReference>
<accession>A0A5C3MGZ7</accession>
<keyword evidence="2" id="KW-0689">Ribosomal protein</keyword>
<dbReference type="Pfam" id="PF01084">
    <property type="entry name" value="Ribosomal_S18"/>
    <property type="match status" value="1"/>
</dbReference>
<dbReference type="PANTHER" id="PTHR13479:SF40">
    <property type="entry name" value="SMALL RIBOSOMAL SUBUNIT PROTEIN BS18M"/>
    <property type="match status" value="1"/>
</dbReference>
<dbReference type="GO" id="GO:0032543">
    <property type="term" value="P:mitochondrial translation"/>
    <property type="evidence" value="ECO:0007669"/>
    <property type="project" value="TreeGrafter"/>
</dbReference>
<proteinExistence type="inferred from homology"/>
<gene>
    <name evidence="6" type="ORF">BDQ12DRAFT_675343</name>
</gene>
<dbReference type="Proteomes" id="UP000308652">
    <property type="component" value="Unassembled WGS sequence"/>
</dbReference>
<dbReference type="SUPFAM" id="SSF46911">
    <property type="entry name" value="Ribosomal protein S18"/>
    <property type="match status" value="1"/>
</dbReference>
<organism evidence="6 7">
    <name type="scientific">Crucibulum laeve</name>
    <dbReference type="NCBI Taxonomy" id="68775"/>
    <lineage>
        <taxon>Eukaryota</taxon>
        <taxon>Fungi</taxon>
        <taxon>Dikarya</taxon>
        <taxon>Basidiomycota</taxon>
        <taxon>Agaricomycotina</taxon>
        <taxon>Agaricomycetes</taxon>
        <taxon>Agaricomycetidae</taxon>
        <taxon>Agaricales</taxon>
        <taxon>Agaricineae</taxon>
        <taxon>Nidulariaceae</taxon>
        <taxon>Crucibulum</taxon>
    </lineage>
</organism>
<feature type="compositionally biased region" description="Basic and acidic residues" evidence="5">
    <location>
        <begin position="53"/>
        <end position="64"/>
    </location>
</feature>
<dbReference type="AlphaFoldDB" id="A0A5C3MGZ7"/>
<dbReference type="Gene3D" id="4.10.640.10">
    <property type="entry name" value="Ribosomal protein S18"/>
    <property type="match status" value="1"/>
</dbReference>
<evidence type="ECO:0000256" key="3">
    <source>
        <dbReference type="ARBA" id="ARBA00023274"/>
    </source>
</evidence>
<evidence type="ECO:0000256" key="1">
    <source>
        <dbReference type="ARBA" id="ARBA00005589"/>
    </source>
</evidence>
<evidence type="ECO:0000256" key="2">
    <source>
        <dbReference type="ARBA" id="ARBA00022980"/>
    </source>
</evidence>
<dbReference type="OrthoDB" id="21463at2759"/>
<dbReference type="InterPro" id="IPR001648">
    <property type="entry name" value="Ribosomal_bS18"/>
</dbReference>